<gene>
    <name evidence="15" type="ORF">F4693_002000</name>
</gene>
<sequence length="680" mass="72332">MRHSRMLAAIAAMALPVVPAAAQTVDYSALEAVMGEPVTTSVTGRPQRGSEVPASTVIITAEQIARSPAHDVPGLLKGYAGIDVNRWTAGQSDVAVRGGVQSYNARLLVLVDGRQVYLDHYGMTDWNLLGVPIEDIQQIELVRGPASALFGFNAASGVVNIITKKPGDAPAATLVAALGDHDRARVAGSVMVPLAAGIGIKLSAQHLREDERRVPDALLTPGRLPDVTASQVASELFAHVGRTTATVGGGYATNGQMEYLPSQILSNQFYRSGNVHASVARDTAWGGLTVSGFVNWLDATYGKDALRDRPNAALEIDNRIVSLKAAGLYRFGDNNVVRLGSEYRNNRIVGNAQFADTISYDVASVDAMLDLHFGDRVALTTAARFDRLWLGASGPVAQPAFNDPASFDRAFSRVSLNAALLVQVGANGRVRLNGGRGYQLPSLTTFGVRIPLVTATPLPFPVFVAGSPLLDPVGTWSGELGYAHDLGSTRLEATGFYTRTSDAIASPGDGLQDLLEFHLVPAPVAVARFQVAGDYQTYGVELSASGRHAALTWRTNYTWTHTDEQVGSLAAPIALAFSPRATTPQHKANVALGYDAGGRWYLAALARYTSPTRQFAFTAMQQLALFRVEDAVGIDARIGYRFTTRLAGYVAAENLTLASGVAGSPIPADRRLRAGLRLSI</sequence>
<evidence type="ECO:0000256" key="11">
    <source>
        <dbReference type="RuleBase" id="RU003357"/>
    </source>
</evidence>
<dbReference type="PANTHER" id="PTHR30069:SF29">
    <property type="entry name" value="HEMOGLOBIN AND HEMOGLOBIN-HAPTOGLOBIN-BINDING PROTEIN 1-RELATED"/>
    <property type="match status" value="1"/>
</dbReference>
<feature type="domain" description="TonB-dependent receptor-like beta-barrel" evidence="13">
    <location>
        <begin position="241"/>
        <end position="655"/>
    </location>
</feature>
<keyword evidence="9 10" id="KW-0998">Cell outer membrane</keyword>
<comment type="subcellular location">
    <subcellularLocation>
        <location evidence="1 10">Cell outer membrane</location>
        <topology evidence="1 10">Multi-pass membrane protein</topology>
    </subcellularLocation>
</comment>
<dbReference type="PANTHER" id="PTHR30069">
    <property type="entry name" value="TONB-DEPENDENT OUTER MEMBRANE RECEPTOR"/>
    <property type="match status" value="1"/>
</dbReference>
<dbReference type="GO" id="GO:0044718">
    <property type="term" value="P:siderophore transmembrane transport"/>
    <property type="evidence" value="ECO:0007669"/>
    <property type="project" value="TreeGrafter"/>
</dbReference>
<protein>
    <submittedName>
        <fullName evidence="15">Iron complex outermembrane receptor protein</fullName>
    </submittedName>
</protein>
<evidence type="ECO:0000259" key="14">
    <source>
        <dbReference type="Pfam" id="PF07715"/>
    </source>
</evidence>
<dbReference type="InterPro" id="IPR000531">
    <property type="entry name" value="Beta-barrel_TonB"/>
</dbReference>
<evidence type="ECO:0000259" key="13">
    <source>
        <dbReference type="Pfam" id="PF00593"/>
    </source>
</evidence>
<accession>A0A7X0JCB6</accession>
<feature type="signal peptide" evidence="12">
    <location>
        <begin position="1"/>
        <end position="22"/>
    </location>
</feature>
<evidence type="ECO:0000256" key="5">
    <source>
        <dbReference type="ARBA" id="ARBA00022729"/>
    </source>
</evidence>
<name>A0A7X0JCB6_9SPHN</name>
<proteinExistence type="inferred from homology"/>
<dbReference type="Pfam" id="PF07715">
    <property type="entry name" value="Plug"/>
    <property type="match status" value="1"/>
</dbReference>
<evidence type="ECO:0000313" key="16">
    <source>
        <dbReference type="Proteomes" id="UP000522313"/>
    </source>
</evidence>
<dbReference type="PROSITE" id="PS52016">
    <property type="entry name" value="TONB_DEPENDENT_REC_3"/>
    <property type="match status" value="1"/>
</dbReference>
<evidence type="ECO:0000256" key="4">
    <source>
        <dbReference type="ARBA" id="ARBA00022692"/>
    </source>
</evidence>
<organism evidence="15 16">
    <name type="scientific">Sphingomonas endophytica</name>
    <dbReference type="NCBI Taxonomy" id="869719"/>
    <lineage>
        <taxon>Bacteria</taxon>
        <taxon>Pseudomonadati</taxon>
        <taxon>Pseudomonadota</taxon>
        <taxon>Alphaproteobacteria</taxon>
        <taxon>Sphingomonadales</taxon>
        <taxon>Sphingomonadaceae</taxon>
        <taxon>Sphingomonas</taxon>
    </lineage>
</organism>
<dbReference type="Gene3D" id="2.40.170.20">
    <property type="entry name" value="TonB-dependent receptor, beta-barrel domain"/>
    <property type="match status" value="1"/>
</dbReference>
<dbReference type="GO" id="GO:0015344">
    <property type="term" value="F:siderophore uptake transmembrane transporter activity"/>
    <property type="evidence" value="ECO:0007669"/>
    <property type="project" value="TreeGrafter"/>
</dbReference>
<evidence type="ECO:0000256" key="12">
    <source>
        <dbReference type="SAM" id="SignalP"/>
    </source>
</evidence>
<keyword evidence="6 11" id="KW-0798">TonB box</keyword>
<reference evidence="15 16" key="2">
    <citation type="submission" date="2020-08" db="EMBL/GenBank/DDBJ databases">
        <authorList>
            <person name="Partida-Martinez L."/>
            <person name="Huntemann M."/>
            <person name="Clum A."/>
            <person name="Wang J."/>
            <person name="Palaniappan K."/>
            <person name="Ritter S."/>
            <person name="Chen I.-M."/>
            <person name="Stamatis D."/>
            <person name="Reddy T."/>
            <person name="O'Malley R."/>
            <person name="Daum C."/>
            <person name="Shapiro N."/>
            <person name="Ivanova N."/>
            <person name="Kyrpides N."/>
            <person name="Woyke T."/>
        </authorList>
    </citation>
    <scope>NUCLEOTIDE SEQUENCE [LARGE SCALE GENOMIC DNA]</scope>
    <source>
        <strain evidence="15 16">AS3.13</strain>
    </source>
</reference>
<comment type="caution">
    <text evidence="15">The sequence shown here is derived from an EMBL/GenBank/DDBJ whole genome shotgun (WGS) entry which is preliminary data.</text>
</comment>
<dbReference type="SUPFAM" id="SSF56935">
    <property type="entry name" value="Porins"/>
    <property type="match status" value="1"/>
</dbReference>
<dbReference type="GO" id="GO:0009279">
    <property type="term" value="C:cell outer membrane"/>
    <property type="evidence" value="ECO:0007669"/>
    <property type="project" value="UniProtKB-SubCell"/>
</dbReference>
<evidence type="ECO:0000256" key="10">
    <source>
        <dbReference type="PROSITE-ProRule" id="PRU01360"/>
    </source>
</evidence>
<keyword evidence="8 15" id="KW-0675">Receptor</keyword>
<comment type="similarity">
    <text evidence="10 11">Belongs to the TonB-dependent receptor family.</text>
</comment>
<feature type="domain" description="TonB-dependent receptor plug" evidence="14">
    <location>
        <begin position="50"/>
        <end position="158"/>
    </location>
</feature>
<keyword evidence="4 10" id="KW-0812">Transmembrane</keyword>
<dbReference type="Proteomes" id="UP000522313">
    <property type="component" value="Unassembled WGS sequence"/>
</dbReference>
<evidence type="ECO:0000256" key="2">
    <source>
        <dbReference type="ARBA" id="ARBA00022448"/>
    </source>
</evidence>
<dbReference type="InterPro" id="IPR036942">
    <property type="entry name" value="Beta-barrel_TonB_sf"/>
</dbReference>
<evidence type="ECO:0000256" key="3">
    <source>
        <dbReference type="ARBA" id="ARBA00022452"/>
    </source>
</evidence>
<evidence type="ECO:0000256" key="7">
    <source>
        <dbReference type="ARBA" id="ARBA00023136"/>
    </source>
</evidence>
<dbReference type="Pfam" id="PF00593">
    <property type="entry name" value="TonB_dep_Rec_b-barrel"/>
    <property type="match status" value="1"/>
</dbReference>
<evidence type="ECO:0000256" key="9">
    <source>
        <dbReference type="ARBA" id="ARBA00023237"/>
    </source>
</evidence>
<dbReference type="InterPro" id="IPR012910">
    <property type="entry name" value="Plug_dom"/>
</dbReference>
<evidence type="ECO:0000313" key="15">
    <source>
        <dbReference type="EMBL" id="MBB6505019.1"/>
    </source>
</evidence>
<evidence type="ECO:0000256" key="6">
    <source>
        <dbReference type="ARBA" id="ARBA00023077"/>
    </source>
</evidence>
<keyword evidence="3 10" id="KW-1134">Transmembrane beta strand</keyword>
<keyword evidence="7 10" id="KW-0472">Membrane</keyword>
<dbReference type="RefSeq" id="WP_184505595.1">
    <property type="nucleotide sequence ID" value="NZ_JACHBT010000009.1"/>
</dbReference>
<keyword evidence="5 12" id="KW-0732">Signal</keyword>
<dbReference type="InterPro" id="IPR039426">
    <property type="entry name" value="TonB-dep_rcpt-like"/>
</dbReference>
<dbReference type="AlphaFoldDB" id="A0A7X0JCB6"/>
<feature type="chain" id="PRO_5031179942" evidence="12">
    <location>
        <begin position="23"/>
        <end position="680"/>
    </location>
</feature>
<evidence type="ECO:0000256" key="8">
    <source>
        <dbReference type="ARBA" id="ARBA00023170"/>
    </source>
</evidence>
<keyword evidence="2 10" id="KW-0813">Transport</keyword>
<dbReference type="EMBL" id="JACHBT010000009">
    <property type="protein sequence ID" value="MBB6505019.1"/>
    <property type="molecule type" value="Genomic_DNA"/>
</dbReference>
<reference evidence="15 16" key="1">
    <citation type="submission" date="2020-08" db="EMBL/GenBank/DDBJ databases">
        <title>The Agave Microbiome: Exploring the role of microbial communities in plant adaptations to desert environments.</title>
        <authorList>
            <person name="Partida-Martinez L.P."/>
        </authorList>
    </citation>
    <scope>NUCLEOTIDE SEQUENCE [LARGE SCALE GENOMIC DNA]</scope>
    <source>
        <strain evidence="15 16">AS3.13</strain>
    </source>
</reference>
<dbReference type="Gene3D" id="2.170.130.10">
    <property type="entry name" value="TonB-dependent receptor, plug domain"/>
    <property type="match status" value="1"/>
</dbReference>
<evidence type="ECO:0000256" key="1">
    <source>
        <dbReference type="ARBA" id="ARBA00004571"/>
    </source>
</evidence>
<dbReference type="InterPro" id="IPR037066">
    <property type="entry name" value="Plug_dom_sf"/>
</dbReference>